<sequence length="101" mass="10977">MSLERSRPGASGCLTRVPWRAMTSPGSAGSQTPKTSLPSRGLTGSRRAALKALAHQATQVANRSKTVYTHQAGGLTHRLKYYKYVPMCLQGCEIMIKFRGP</sequence>
<feature type="compositionally biased region" description="Polar residues" evidence="1">
    <location>
        <begin position="24"/>
        <end position="38"/>
    </location>
</feature>
<dbReference type="AlphaFoldDB" id="G9P4C3"/>
<name>G9P4C3_HYPAI</name>
<dbReference type="HOGENOM" id="CLU_2292088_0_0_1"/>
<dbReference type="EMBL" id="ABDG02000027">
    <property type="protein sequence ID" value="EHK41965.1"/>
    <property type="molecule type" value="Genomic_DNA"/>
</dbReference>
<accession>G9P4C3</accession>
<dbReference type="Proteomes" id="UP000005426">
    <property type="component" value="Unassembled WGS sequence"/>
</dbReference>
<evidence type="ECO:0000313" key="3">
    <source>
        <dbReference type="Proteomes" id="UP000005426"/>
    </source>
</evidence>
<comment type="caution">
    <text evidence="2">The sequence shown here is derived from an EMBL/GenBank/DDBJ whole genome shotgun (WGS) entry which is preliminary data.</text>
</comment>
<organism evidence="2 3">
    <name type="scientific">Hypocrea atroviridis (strain ATCC 20476 / IMI 206040)</name>
    <name type="common">Trichoderma atroviride</name>
    <dbReference type="NCBI Taxonomy" id="452589"/>
    <lineage>
        <taxon>Eukaryota</taxon>
        <taxon>Fungi</taxon>
        <taxon>Dikarya</taxon>
        <taxon>Ascomycota</taxon>
        <taxon>Pezizomycotina</taxon>
        <taxon>Sordariomycetes</taxon>
        <taxon>Hypocreomycetidae</taxon>
        <taxon>Hypocreales</taxon>
        <taxon>Hypocreaceae</taxon>
        <taxon>Trichoderma</taxon>
    </lineage>
</organism>
<reference evidence="2 3" key="1">
    <citation type="journal article" date="2011" name="Genome Biol.">
        <title>Comparative genome sequence analysis underscores mycoparasitism as the ancestral life style of Trichoderma.</title>
        <authorList>
            <person name="Kubicek C.P."/>
            <person name="Herrera-Estrella A."/>
            <person name="Seidl-Seiboth V."/>
            <person name="Martinez D.A."/>
            <person name="Druzhinina I.S."/>
            <person name="Thon M."/>
            <person name="Zeilinger S."/>
            <person name="Casas-Flores S."/>
            <person name="Horwitz B.A."/>
            <person name="Mukherjee P.K."/>
            <person name="Mukherjee M."/>
            <person name="Kredics L."/>
            <person name="Alcaraz L.D."/>
            <person name="Aerts A."/>
            <person name="Antal Z."/>
            <person name="Atanasova L."/>
            <person name="Cervantes-Badillo M.G."/>
            <person name="Challacombe J."/>
            <person name="Chertkov O."/>
            <person name="McCluskey K."/>
            <person name="Coulpier F."/>
            <person name="Deshpande N."/>
            <person name="von Doehren H."/>
            <person name="Ebbole D.J."/>
            <person name="Esquivel-Naranjo E.U."/>
            <person name="Fekete E."/>
            <person name="Flipphi M."/>
            <person name="Glaser F."/>
            <person name="Gomez-Rodriguez E.Y."/>
            <person name="Gruber S."/>
            <person name="Han C."/>
            <person name="Henrissat B."/>
            <person name="Hermosa R."/>
            <person name="Hernandez-Onate M."/>
            <person name="Karaffa L."/>
            <person name="Kosti I."/>
            <person name="Le Crom S."/>
            <person name="Lindquist E."/>
            <person name="Lucas S."/>
            <person name="Luebeck M."/>
            <person name="Luebeck P.S."/>
            <person name="Margeot A."/>
            <person name="Metz B."/>
            <person name="Misra M."/>
            <person name="Nevalainen H."/>
            <person name="Omann M."/>
            <person name="Packer N."/>
            <person name="Perrone G."/>
            <person name="Uresti-Rivera E.E."/>
            <person name="Salamov A."/>
            <person name="Schmoll M."/>
            <person name="Seiboth B."/>
            <person name="Shapiro H."/>
            <person name="Sukno S."/>
            <person name="Tamayo-Ramos J.A."/>
            <person name="Tisch D."/>
            <person name="Wiest A."/>
            <person name="Wilkinson H.H."/>
            <person name="Zhang M."/>
            <person name="Coutinho P.M."/>
            <person name="Kenerley C.M."/>
            <person name="Monte E."/>
            <person name="Baker S.E."/>
            <person name="Grigoriev I.V."/>
        </authorList>
    </citation>
    <scope>NUCLEOTIDE SEQUENCE [LARGE SCALE GENOMIC DNA]</scope>
    <source>
        <strain evidence="3">ATCC 20476 / IMI 206040</strain>
    </source>
</reference>
<proteinExistence type="predicted"/>
<keyword evidence="3" id="KW-1185">Reference proteome</keyword>
<protein>
    <submittedName>
        <fullName evidence="2">Uncharacterized protein</fullName>
    </submittedName>
</protein>
<feature type="region of interest" description="Disordered" evidence="1">
    <location>
        <begin position="1"/>
        <end position="42"/>
    </location>
</feature>
<gene>
    <name evidence="2" type="ORF">TRIATDRAFT_302297</name>
</gene>
<evidence type="ECO:0000313" key="2">
    <source>
        <dbReference type="EMBL" id="EHK41965.1"/>
    </source>
</evidence>
<evidence type="ECO:0000256" key="1">
    <source>
        <dbReference type="SAM" id="MobiDB-lite"/>
    </source>
</evidence>